<keyword evidence="1" id="KW-0597">Phosphoprotein</keyword>
<dbReference type="Gene3D" id="2.40.50.1020">
    <property type="entry name" value="LytTr DNA-binding domain"/>
    <property type="match status" value="1"/>
</dbReference>
<dbReference type="Pfam" id="PF00072">
    <property type="entry name" value="Response_reg"/>
    <property type="match status" value="1"/>
</dbReference>
<evidence type="ECO:0000256" key="1">
    <source>
        <dbReference type="PROSITE-ProRule" id="PRU00169"/>
    </source>
</evidence>
<feature type="domain" description="Response regulatory" evidence="2">
    <location>
        <begin position="3"/>
        <end position="117"/>
    </location>
</feature>
<evidence type="ECO:0000259" key="2">
    <source>
        <dbReference type="PROSITE" id="PS50110"/>
    </source>
</evidence>
<evidence type="ECO:0000313" key="4">
    <source>
        <dbReference type="EMBL" id="SFO71121.1"/>
    </source>
</evidence>
<keyword evidence="5" id="KW-1185">Reference proteome</keyword>
<dbReference type="PROSITE" id="PS50930">
    <property type="entry name" value="HTH_LYTTR"/>
    <property type="match status" value="1"/>
</dbReference>
<dbReference type="PANTHER" id="PTHR37299">
    <property type="entry name" value="TRANSCRIPTIONAL REGULATOR-RELATED"/>
    <property type="match status" value="1"/>
</dbReference>
<dbReference type="RefSeq" id="WP_091655429.1">
    <property type="nucleotide sequence ID" value="NZ_FOVW01000012.1"/>
</dbReference>
<feature type="domain" description="HTH LytTR-type" evidence="3">
    <location>
        <begin position="140"/>
        <end position="242"/>
    </location>
</feature>
<dbReference type="PROSITE" id="PS50110">
    <property type="entry name" value="RESPONSE_REGULATORY"/>
    <property type="match status" value="1"/>
</dbReference>
<dbReference type="Gene3D" id="3.40.50.2300">
    <property type="match status" value="1"/>
</dbReference>
<dbReference type="Pfam" id="PF04397">
    <property type="entry name" value="LytTR"/>
    <property type="match status" value="1"/>
</dbReference>
<dbReference type="SMART" id="SM00850">
    <property type="entry name" value="LytTR"/>
    <property type="match status" value="1"/>
</dbReference>
<dbReference type="EMBL" id="FOVW01000012">
    <property type="protein sequence ID" value="SFO71121.1"/>
    <property type="molecule type" value="Genomic_DNA"/>
</dbReference>
<proteinExistence type="predicted"/>
<dbReference type="Proteomes" id="UP000199564">
    <property type="component" value="Unassembled WGS sequence"/>
</dbReference>
<evidence type="ECO:0000259" key="3">
    <source>
        <dbReference type="PROSITE" id="PS50930"/>
    </source>
</evidence>
<dbReference type="InterPro" id="IPR001789">
    <property type="entry name" value="Sig_transdc_resp-reg_receiver"/>
</dbReference>
<name>A0A1I5JFK4_9BACT</name>
<dbReference type="SMART" id="SM00448">
    <property type="entry name" value="REC"/>
    <property type="match status" value="1"/>
</dbReference>
<sequence>MIKTILVDDEKHALESLSILLEMNFPGRFEILAMCNSVDQALPAIQQHEPDLIFLDIQMPQKNGFDLLEKFPQRDFEVIFTTAHKEHGIDAIKNEAFDYLLKPIDIDELHKTISRFFKKNKPIDETLLLIEKQLKKHQVIVLKSQELDEYIPLEKILYLKAEGNYTEFYLEGGERRLISKSIGYFEKRLETSNLFVRLHHSILANCTKFQKYEKKEGYMILKNGDKVSVSVRKSANLNEGFY</sequence>
<dbReference type="GO" id="GO:0000156">
    <property type="term" value="F:phosphorelay response regulator activity"/>
    <property type="evidence" value="ECO:0007669"/>
    <property type="project" value="InterPro"/>
</dbReference>
<dbReference type="InterPro" id="IPR046947">
    <property type="entry name" value="LytR-like"/>
</dbReference>
<feature type="modified residue" description="4-aspartylphosphate" evidence="1">
    <location>
        <position position="56"/>
    </location>
</feature>
<organism evidence="4 5">
    <name type="scientific">Algoriphagus ornithinivorans</name>
    <dbReference type="NCBI Taxonomy" id="226506"/>
    <lineage>
        <taxon>Bacteria</taxon>
        <taxon>Pseudomonadati</taxon>
        <taxon>Bacteroidota</taxon>
        <taxon>Cytophagia</taxon>
        <taxon>Cytophagales</taxon>
        <taxon>Cyclobacteriaceae</taxon>
        <taxon>Algoriphagus</taxon>
    </lineage>
</organism>
<protein>
    <submittedName>
        <fullName evidence="4">Two component transcriptional regulator, LytTR family</fullName>
    </submittedName>
</protein>
<dbReference type="AlphaFoldDB" id="A0A1I5JFK4"/>
<accession>A0A1I5JFK4</accession>
<dbReference type="STRING" id="226506.SAMN04488519_11254"/>
<dbReference type="InterPro" id="IPR011006">
    <property type="entry name" value="CheY-like_superfamily"/>
</dbReference>
<dbReference type="GO" id="GO:0003677">
    <property type="term" value="F:DNA binding"/>
    <property type="evidence" value="ECO:0007669"/>
    <property type="project" value="InterPro"/>
</dbReference>
<gene>
    <name evidence="4" type="ORF">SAMN04488519_11254</name>
</gene>
<dbReference type="InterPro" id="IPR007492">
    <property type="entry name" value="LytTR_DNA-bd_dom"/>
</dbReference>
<dbReference type="SUPFAM" id="SSF52172">
    <property type="entry name" value="CheY-like"/>
    <property type="match status" value="1"/>
</dbReference>
<dbReference type="PANTHER" id="PTHR37299:SF1">
    <property type="entry name" value="STAGE 0 SPORULATION PROTEIN A HOMOLOG"/>
    <property type="match status" value="1"/>
</dbReference>
<evidence type="ECO:0000313" key="5">
    <source>
        <dbReference type="Proteomes" id="UP000199564"/>
    </source>
</evidence>
<reference evidence="5" key="1">
    <citation type="submission" date="2016-10" db="EMBL/GenBank/DDBJ databases">
        <authorList>
            <person name="Varghese N."/>
            <person name="Submissions S."/>
        </authorList>
    </citation>
    <scope>NUCLEOTIDE SEQUENCE [LARGE SCALE GENOMIC DNA]</scope>
    <source>
        <strain evidence="5">DSM 15282</strain>
    </source>
</reference>